<evidence type="ECO:0000313" key="2">
    <source>
        <dbReference type="EMBL" id="VDP68509.1"/>
    </source>
</evidence>
<organism evidence="2 3">
    <name type="scientific">Schistosoma mattheei</name>
    <dbReference type="NCBI Taxonomy" id="31246"/>
    <lineage>
        <taxon>Eukaryota</taxon>
        <taxon>Metazoa</taxon>
        <taxon>Spiralia</taxon>
        <taxon>Lophotrochozoa</taxon>
        <taxon>Platyhelminthes</taxon>
        <taxon>Trematoda</taxon>
        <taxon>Digenea</taxon>
        <taxon>Strigeidida</taxon>
        <taxon>Schistosomatoidea</taxon>
        <taxon>Schistosomatidae</taxon>
        <taxon>Schistosoma</taxon>
    </lineage>
</organism>
<feature type="region of interest" description="Disordered" evidence="1">
    <location>
        <begin position="1"/>
        <end position="35"/>
    </location>
</feature>
<name>A0A183PM21_9TREM</name>
<dbReference type="AlphaFoldDB" id="A0A183PM21"/>
<dbReference type="EMBL" id="UZAL01035808">
    <property type="protein sequence ID" value="VDP68509.1"/>
    <property type="molecule type" value="Genomic_DNA"/>
</dbReference>
<feature type="compositionally biased region" description="Polar residues" evidence="1">
    <location>
        <begin position="1"/>
        <end position="18"/>
    </location>
</feature>
<dbReference type="Proteomes" id="UP000269396">
    <property type="component" value="Unassembled WGS sequence"/>
</dbReference>
<proteinExistence type="predicted"/>
<evidence type="ECO:0000313" key="3">
    <source>
        <dbReference type="Proteomes" id="UP000269396"/>
    </source>
</evidence>
<accession>A0A183PM21</accession>
<protein>
    <submittedName>
        <fullName evidence="2">Uncharacterized protein</fullName>
    </submittedName>
</protein>
<keyword evidence="3" id="KW-1185">Reference proteome</keyword>
<reference evidence="2 3" key="1">
    <citation type="submission" date="2018-11" db="EMBL/GenBank/DDBJ databases">
        <authorList>
            <consortium name="Pathogen Informatics"/>
        </authorList>
    </citation>
    <scope>NUCLEOTIDE SEQUENCE [LARGE SCALE GENOMIC DNA]</scope>
    <source>
        <strain>Denwood</strain>
        <strain evidence="3">Zambia</strain>
    </source>
</reference>
<dbReference type="STRING" id="31246.A0A183PM21"/>
<gene>
    <name evidence="2" type="ORF">SMTD_LOCUS15407</name>
</gene>
<evidence type="ECO:0000256" key="1">
    <source>
        <dbReference type="SAM" id="MobiDB-lite"/>
    </source>
</evidence>
<sequence length="184" mass="20310">MQSLPVPRTLQSNLGTSNSDHHNKKCPKNPNISTQRNSYESANLHRIINNAANRQSVKRSLVTRSTSLCVAKKLASIQPSPAVYSSKSLISSPLKMGVPDNCFLFDGYKICVEENEPSSTTLISSATSFQTSKHKVRHPIVSVVQYRKLTGFSSFAPSFCKMAPDPQGCLVKLFYSLGCNDQWI</sequence>